<dbReference type="EMBL" id="CP017815">
    <property type="protein sequence ID" value="APA07320.1"/>
    <property type="molecule type" value="Genomic_DNA"/>
</dbReference>
<sequence length="210" mass="22800">MKAENYPPGRLMISQSMNTADASKGHGSGTTGLKRLISQIDAPLPPSKRPCLISLTKADTNVLQNRVHRRVILRDYGKPIYMASSPAALLNALKDCIEGYESLHKAGFLHRDISINNLMINEDKENPSWPSFLIDLDLAIKETRGGGLLAPEEGLVRGLSWPLGSSLTSSIPLCMTSSQSSGCFSGSAFTMMDQIRKGSLKSSTNETTYI</sequence>
<evidence type="ECO:0000256" key="2">
    <source>
        <dbReference type="ARBA" id="ARBA00047899"/>
    </source>
</evidence>
<proteinExistence type="predicted"/>
<dbReference type="PROSITE" id="PS00109">
    <property type="entry name" value="PROTEIN_KINASE_TYR"/>
    <property type="match status" value="1"/>
</dbReference>
<dbReference type="Proteomes" id="UP000177798">
    <property type="component" value="Chromosome 2"/>
</dbReference>
<dbReference type="SUPFAM" id="SSF56112">
    <property type="entry name" value="Protein kinase-like (PK-like)"/>
    <property type="match status" value="1"/>
</dbReference>
<dbReference type="PANTHER" id="PTHR38248">
    <property type="entry name" value="FUNK1 6"/>
    <property type="match status" value="1"/>
</dbReference>
<accession>A0A1D9PXA6</accession>
<dbReference type="PANTHER" id="PTHR38248:SF2">
    <property type="entry name" value="FUNK1 11"/>
    <property type="match status" value="1"/>
</dbReference>
<evidence type="ECO:0000313" key="5">
    <source>
        <dbReference type="EMBL" id="APA07320.1"/>
    </source>
</evidence>
<dbReference type="Gene3D" id="1.10.510.10">
    <property type="entry name" value="Transferase(Phosphotransferase) domain 1"/>
    <property type="match status" value="1"/>
</dbReference>
<dbReference type="AlphaFoldDB" id="A0A1D9PXA6"/>
<name>A0A1D9PXA6_SCLS1</name>
<comment type="catalytic activity">
    <reaction evidence="3">
        <text>L-seryl-[protein] + ATP = O-phospho-L-seryl-[protein] + ADP + H(+)</text>
        <dbReference type="Rhea" id="RHEA:17989"/>
        <dbReference type="Rhea" id="RHEA-COMP:9863"/>
        <dbReference type="Rhea" id="RHEA-COMP:11604"/>
        <dbReference type="ChEBI" id="CHEBI:15378"/>
        <dbReference type="ChEBI" id="CHEBI:29999"/>
        <dbReference type="ChEBI" id="CHEBI:30616"/>
        <dbReference type="ChEBI" id="CHEBI:83421"/>
        <dbReference type="ChEBI" id="CHEBI:456216"/>
        <dbReference type="EC" id="2.7.11.1"/>
    </reaction>
</comment>
<feature type="domain" description="Fungal-type protein kinase" evidence="4">
    <location>
        <begin position="44"/>
        <end position="143"/>
    </location>
</feature>
<reference evidence="6" key="1">
    <citation type="journal article" date="2017" name="Genome Biol. Evol.">
        <title>The complete genome sequence of the phytopathogenic fungus Sclerotinia sclerotiorum reveals insights into the genome architecture of broad host range pathogens.</title>
        <authorList>
            <person name="Derbyshire M."/>
            <person name="Denton-Giles M."/>
            <person name="Hegedus D."/>
            <person name="Seifbarghy S."/>
            <person name="Rollins J."/>
            <person name="van Kan J."/>
            <person name="Seidl M.F."/>
            <person name="Faino L."/>
            <person name="Mbengue M."/>
            <person name="Navaud O."/>
            <person name="Raffaele S."/>
            <person name="Hammond-Kosack K."/>
            <person name="Heard S."/>
            <person name="Oliver R."/>
        </authorList>
    </citation>
    <scope>NUCLEOTIDE SEQUENCE [LARGE SCALE GENOMIC DNA]</scope>
    <source>
        <strain evidence="6">ATCC 18683 / 1980 / Ss-1</strain>
    </source>
</reference>
<gene>
    <name evidence="5" type="ORF">sscle_02g020900</name>
</gene>
<organism evidence="5 6">
    <name type="scientific">Sclerotinia sclerotiorum (strain ATCC 18683 / 1980 / Ss-1)</name>
    <name type="common">White mold</name>
    <name type="synonym">Whetzelinia sclerotiorum</name>
    <dbReference type="NCBI Taxonomy" id="665079"/>
    <lineage>
        <taxon>Eukaryota</taxon>
        <taxon>Fungi</taxon>
        <taxon>Dikarya</taxon>
        <taxon>Ascomycota</taxon>
        <taxon>Pezizomycotina</taxon>
        <taxon>Leotiomycetes</taxon>
        <taxon>Helotiales</taxon>
        <taxon>Sclerotiniaceae</taxon>
        <taxon>Sclerotinia</taxon>
    </lineage>
</organism>
<evidence type="ECO:0000256" key="1">
    <source>
        <dbReference type="ARBA" id="ARBA00012513"/>
    </source>
</evidence>
<evidence type="ECO:0000259" key="4">
    <source>
        <dbReference type="Pfam" id="PF17667"/>
    </source>
</evidence>
<dbReference type="VEuPathDB" id="FungiDB:sscle_02g020900"/>
<dbReference type="EC" id="2.7.11.1" evidence="1"/>
<dbReference type="InterPro" id="IPR040976">
    <property type="entry name" value="Pkinase_fungal"/>
</dbReference>
<dbReference type="GO" id="GO:0004674">
    <property type="term" value="F:protein serine/threonine kinase activity"/>
    <property type="evidence" value="ECO:0007669"/>
    <property type="project" value="UniProtKB-EC"/>
</dbReference>
<protein>
    <recommendedName>
        <fullName evidence="1">non-specific serine/threonine protein kinase</fullName>
        <ecNumber evidence="1">2.7.11.1</ecNumber>
    </recommendedName>
</protein>
<evidence type="ECO:0000256" key="3">
    <source>
        <dbReference type="ARBA" id="ARBA00048679"/>
    </source>
</evidence>
<dbReference type="InterPro" id="IPR008266">
    <property type="entry name" value="Tyr_kinase_AS"/>
</dbReference>
<comment type="catalytic activity">
    <reaction evidence="2">
        <text>L-threonyl-[protein] + ATP = O-phospho-L-threonyl-[protein] + ADP + H(+)</text>
        <dbReference type="Rhea" id="RHEA:46608"/>
        <dbReference type="Rhea" id="RHEA-COMP:11060"/>
        <dbReference type="Rhea" id="RHEA-COMP:11605"/>
        <dbReference type="ChEBI" id="CHEBI:15378"/>
        <dbReference type="ChEBI" id="CHEBI:30013"/>
        <dbReference type="ChEBI" id="CHEBI:30616"/>
        <dbReference type="ChEBI" id="CHEBI:61977"/>
        <dbReference type="ChEBI" id="CHEBI:456216"/>
        <dbReference type="EC" id="2.7.11.1"/>
    </reaction>
</comment>
<evidence type="ECO:0000313" key="6">
    <source>
        <dbReference type="Proteomes" id="UP000177798"/>
    </source>
</evidence>
<dbReference type="OrthoDB" id="3509550at2759"/>
<dbReference type="Pfam" id="PF17667">
    <property type="entry name" value="Pkinase_fungal"/>
    <property type="match status" value="1"/>
</dbReference>
<dbReference type="InterPro" id="IPR011009">
    <property type="entry name" value="Kinase-like_dom_sf"/>
</dbReference>